<dbReference type="SMART" id="SM00360">
    <property type="entry name" value="RRM"/>
    <property type="match status" value="1"/>
</dbReference>
<sequence>MATVTPFIGHLPQEGTQQAIQNKQQQQKPQNYGFVHTGDQVAAEDAIHNKLHRVNITVEAKKSKASAKLHIGNISPTCTNQELWARLEEHGAVIECDIMKDYAFVHVERAEDAVGLSGALTAQSFKAHEHTCSCPPASFGLPLG</sequence>
<keyword evidence="1 2" id="KW-0694">RNA-binding</keyword>
<dbReference type="InterPro" id="IPR050502">
    <property type="entry name" value="Euk_RNA-bind_prot"/>
</dbReference>
<dbReference type="Ensembl" id="ENSMMNT00015025834.1">
    <property type="protein sequence ID" value="ENSMMNP00015023520.1"/>
    <property type="gene ID" value="ENSMMNG00015017227.1"/>
</dbReference>
<name>A0A8C6BXY0_MONMO</name>
<dbReference type="PROSITE" id="PS50102">
    <property type="entry name" value="RRM"/>
    <property type="match status" value="1"/>
</dbReference>
<proteinExistence type="predicted"/>
<evidence type="ECO:0000313" key="4">
    <source>
        <dbReference type="Ensembl" id="ENSMMNP00015023520.1"/>
    </source>
</evidence>
<dbReference type="AlphaFoldDB" id="A0A8C6BXY0"/>
<dbReference type="PANTHER" id="PTHR48025">
    <property type="entry name" value="OS02G0815200 PROTEIN"/>
    <property type="match status" value="1"/>
</dbReference>
<reference evidence="4" key="2">
    <citation type="submission" date="2025-09" db="UniProtKB">
        <authorList>
            <consortium name="Ensembl"/>
        </authorList>
    </citation>
    <scope>IDENTIFICATION</scope>
</reference>
<dbReference type="InterPro" id="IPR035979">
    <property type="entry name" value="RBD_domain_sf"/>
</dbReference>
<dbReference type="InterPro" id="IPR000504">
    <property type="entry name" value="RRM_dom"/>
</dbReference>
<organism evidence="4 5">
    <name type="scientific">Monodon monoceros</name>
    <name type="common">Narwhal</name>
    <name type="synonym">Ceratodon monodon</name>
    <dbReference type="NCBI Taxonomy" id="40151"/>
    <lineage>
        <taxon>Eukaryota</taxon>
        <taxon>Metazoa</taxon>
        <taxon>Chordata</taxon>
        <taxon>Craniata</taxon>
        <taxon>Vertebrata</taxon>
        <taxon>Euteleostomi</taxon>
        <taxon>Mammalia</taxon>
        <taxon>Eutheria</taxon>
        <taxon>Laurasiatheria</taxon>
        <taxon>Artiodactyla</taxon>
        <taxon>Whippomorpha</taxon>
        <taxon>Cetacea</taxon>
        <taxon>Odontoceti</taxon>
        <taxon>Monodontidae</taxon>
        <taxon>Monodon</taxon>
    </lineage>
</organism>
<reference evidence="4" key="1">
    <citation type="submission" date="2025-08" db="UniProtKB">
        <authorList>
            <consortium name="Ensembl"/>
        </authorList>
    </citation>
    <scope>IDENTIFICATION</scope>
</reference>
<dbReference type="SUPFAM" id="SSF54928">
    <property type="entry name" value="RNA-binding domain, RBD"/>
    <property type="match status" value="1"/>
</dbReference>
<dbReference type="GO" id="GO:0003729">
    <property type="term" value="F:mRNA binding"/>
    <property type="evidence" value="ECO:0007669"/>
    <property type="project" value="TreeGrafter"/>
</dbReference>
<dbReference type="GO" id="GO:0005634">
    <property type="term" value="C:nucleus"/>
    <property type="evidence" value="ECO:0007669"/>
    <property type="project" value="TreeGrafter"/>
</dbReference>
<dbReference type="GeneTree" id="ENSGT00940000163468"/>
<evidence type="ECO:0000259" key="3">
    <source>
        <dbReference type="PROSITE" id="PS50102"/>
    </source>
</evidence>
<evidence type="ECO:0000313" key="5">
    <source>
        <dbReference type="Proteomes" id="UP000694561"/>
    </source>
</evidence>
<dbReference type="Proteomes" id="UP000694561">
    <property type="component" value="Unplaced"/>
</dbReference>
<keyword evidence="5" id="KW-1185">Reference proteome</keyword>
<accession>A0A8C6BXY0</accession>
<dbReference type="Pfam" id="PF00076">
    <property type="entry name" value="RRM_1"/>
    <property type="match status" value="1"/>
</dbReference>
<evidence type="ECO:0000256" key="1">
    <source>
        <dbReference type="ARBA" id="ARBA00022884"/>
    </source>
</evidence>
<dbReference type="InterPro" id="IPR012677">
    <property type="entry name" value="Nucleotide-bd_a/b_plait_sf"/>
</dbReference>
<dbReference type="PANTHER" id="PTHR48025:SF26">
    <property type="entry name" value="HETEROGENEOUS NUCLEAR RIBONUCLEOPROTEIN M-RELATED"/>
    <property type="match status" value="1"/>
</dbReference>
<feature type="domain" description="RRM" evidence="3">
    <location>
        <begin position="67"/>
        <end position="113"/>
    </location>
</feature>
<evidence type="ECO:0000256" key="2">
    <source>
        <dbReference type="PROSITE-ProRule" id="PRU00176"/>
    </source>
</evidence>
<protein>
    <recommendedName>
        <fullName evidence="3">RRM domain-containing protein</fullName>
    </recommendedName>
</protein>
<dbReference type="Gene3D" id="3.30.70.330">
    <property type="match status" value="1"/>
</dbReference>